<dbReference type="STRING" id="334413.FMG_1541"/>
<dbReference type="PANTHER" id="PTHR36838">
    <property type="entry name" value="AUXIN EFFLUX CARRIER FAMILY PROTEIN"/>
    <property type="match status" value="1"/>
</dbReference>
<keyword evidence="9" id="KW-1185">Reference proteome</keyword>
<protein>
    <submittedName>
        <fullName evidence="8">Putative malate transport protein</fullName>
    </submittedName>
</protein>
<evidence type="ECO:0000256" key="6">
    <source>
        <dbReference type="ARBA" id="ARBA00023136"/>
    </source>
</evidence>
<evidence type="ECO:0000256" key="4">
    <source>
        <dbReference type="ARBA" id="ARBA00022692"/>
    </source>
</evidence>
<dbReference type="Proteomes" id="UP000001319">
    <property type="component" value="Chromosome"/>
</dbReference>
<gene>
    <name evidence="8" type="ordered locus">FMG_1541</name>
</gene>
<feature type="transmembrane region" description="Helical" evidence="7">
    <location>
        <begin position="68"/>
        <end position="90"/>
    </location>
</feature>
<evidence type="ECO:0000256" key="2">
    <source>
        <dbReference type="ARBA" id="ARBA00022448"/>
    </source>
</evidence>
<keyword evidence="3" id="KW-1003">Cell membrane</keyword>
<keyword evidence="5 7" id="KW-1133">Transmembrane helix</keyword>
<dbReference type="PANTHER" id="PTHR36838:SF1">
    <property type="entry name" value="SLR1864 PROTEIN"/>
    <property type="match status" value="1"/>
</dbReference>
<dbReference type="EMBL" id="AP008971">
    <property type="protein sequence ID" value="BAG08959.1"/>
    <property type="molecule type" value="Genomic_DNA"/>
</dbReference>
<dbReference type="Pfam" id="PF03547">
    <property type="entry name" value="Mem_trans"/>
    <property type="match status" value="2"/>
</dbReference>
<accession>B0S3L9</accession>
<dbReference type="GO" id="GO:0055085">
    <property type="term" value="P:transmembrane transport"/>
    <property type="evidence" value="ECO:0007669"/>
    <property type="project" value="InterPro"/>
</dbReference>
<feature type="transmembrane region" description="Helical" evidence="7">
    <location>
        <begin position="6"/>
        <end position="26"/>
    </location>
</feature>
<name>B0S3L9_FINM2</name>
<feature type="transmembrane region" description="Helical" evidence="7">
    <location>
        <begin position="102"/>
        <end position="121"/>
    </location>
</feature>
<sequence length="313" mass="34785">MVFIFLVTLQQILIMFVFMAMGYIFAKTGFFSRETIKEMTGFVMYVVGSSVIINAFNRPVTPVLLNNFAMTAFAAVVLMGSSILISHFLFKFDRFSKNENISTYKFASVYSNCGFMGIPLIEALLGADGTFFAIPYLAVFNILLWSHGIGLYEMTGNGKIQWNKVVKNPCIISSVLGFVLFFFGVIYKMPNVVTKPVYYLASMNTPLSMIIIGANFVSITEPFHKDKMAWEVSFIRNILFPLIYIAILFVIPMNTDAKIATLAMASAPIAGVSVLFCLMFNKSTDFPSRALCLSTIFSVVTLPVIILIGSLIL</sequence>
<feature type="transmembrane region" description="Helical" evidence="7">
    <location>
        <begin position="229"/>
        <end position="253"/>
    </location>
</feature>
<feature type="transmembrane region" description="Helical" evidence="7">
    <location>
        <begin position="290"/>
        <end position="312"/>
    </location>
</feature>
<evidence type="ECO:0000256" key="7">
    <source>
        <dbReference type="SAM" id="Phobius"/>
    </source>
</evidence>
<dbReference type="KEGG" id="fma:FMG_1541"/>
<organism evidence="8 9">
    <name type="scientific">Finegoldia magna (strain ATCC 29328 / DSM 20472 / WAL 2508)</name>
    <name type="common">Peptostreptococcus magnus</name>
    <dbReference type="NCBI Taxonomy" id="334413"/>
    <lineage>
        <taxon>Bacteria</taxon>
        <taxon>Bacillati</taxon>
        <taxon>Bacillota</taxon>
        <taxon>Tissierellia</taxon>
        <taxon>Tissierellales</taxon>
        <taxon>Peptoniphilaceae</taxon>
        <taxon>Finegoldia</taxon>
    </lineage>
</organism>
<dbReference type="AlphaFoldDB" id="B0S3L9"/>
<feature type="transmembrane region" description="Helical" evidence="7">
    <location>
        <begin position="38"/>
        <end position="56"/>
    </location>
</feature>
<dbReference type="GO" id="GO:0016020">
    <property type="term" value="C:membrane"/>
    <property type="evidence" value="ECO:0007669"/>
    <property type="project" value="UniProtKB-SubCell"/>
</dbReference>
<evidence type="ECO:0000313" key="8">
    <source>
        <dbReference type="EMBL" id="BAG08959.1"/>
    </source>
</evidence>
<evidence type="ECO:0000256" key="5">
    <source>
        <dbReference type="ARBA" id="ARBA00022989"/>
    </source>
</evidence>
<dbReference type="HOGENOM" id="CLU_056175_1_0_9"/>
<feature type="transmembrane region" description="Helical" evidence="7">
    <location>
        <begin position="165"/>
        <end position="186"/>
    </location>
</feature>
<comment type="subcellular location">
    <subcellularLocation>
        <location evidence="1">Membrane</location>
        <topology evidence="1">Multi-pass membrane protein</topology>
    </subcellularLocation>
</comment>
<evidence type="ECO:0000256" key="3">
    <source>
        <dbReference type="ARBA" id="ARBA00022475"/>
    </source>
</evidence>
<feature type="transmembrane region" description="Helical" evidence="7">
    <location>
        <begin position="259"/>
        <end position="278"/>
    </location>
</feature>
<dbReference type="RefSeq" id="WP_012291170.1">
    <property type="nucleotide sequence ID" value="NC_010376.1"/>
</dbReference>
<evidence type="ECO:0000313" key="9">
    <source>
        <dbReference type="Proteomes" id="UP000001319"/>
    </source>
</evidence>
<keyword evidence="4 7" id="KW-0812">Transmembrane</keyword>
<reference evidence="8 9" key="1">
    <citation type="journal article" date="2008" name="DNA Res.">
        <title>Complete genome sequence of Finegoldia magna, an anaerobic opportunistic pathogen.</title>
        <authorList>
            <person name="Goto T."/>
            <person name="Yamashita A."/>
            <person name="Hirakawa H."/>
            <person name="Matsutani M."/>
            <person name="Todo K."/>
            <person name="Ohshima K."/>
            <person name="Toh H."/>
            <person name="Miyamoto K."/>
            <person name="Kuhara S."/>
            <person name="Hattori M."/>
            <person name="Shimizu T."/>
            <person name="Akimoto S."/>
        </authorList>
    </citation>
    <scope>NUCLEOTIDE SEQUENCE [LARGE SCALE GENOMIC DNA]</scope>
    <source>
        <strain evidence="9">ATCC 29328 / DSM 20472 / WAL 2508</strain>
    </source>
</reference>
<dbReference type="InterPro" id="IPR004776">
    <property type="entry name" value="Mem_transp_PIN-like"/>
</dbReference>
<keyword evidence="2" id="KW-0813">Transport</keyword>
<keyword evidence="6 7" id="KW-0472">Membrane</keyword>
<feature type="transmembrane region" description="Helical" evidence="7">
    <location>
        <begin position="133"/>
        <end position="153"/>
    </location>
</feature>
<feature type="transmembrane region" description="Helical" evidence="7">
    <location>
        <begin position="198"/>
        <end position="217"/>
    </location>
</feature>
<dbReference type="eggNOG" id="COG0679">
    <property type="taxonomic scope" value="Bacteria"/>
</dbReference>
<proteinExistence type="predicted"/>
<evidence type="ECO:0000256" key="1">
    <source>
        <dbReference type="ARBA" id="ARBA00004141"/>
    </source>
</evidence>